<dbReference type="RefSeq" id="WP_324670141.1">
    <property type="nucleotide sequence ID" value="NZ_CP141614.1"/>
</dbReference>
<dbReference type="SUPFAM" id="SSF51445">
    <property type="entry name" value="(Trans)glycosidases"/>
    <property type="match status" value="1"/>
</dbReference>
<protein>
    <recommendedName>
        <fullName evidence="3">Cellulase (Glycosyl hydrolase family 5)</fullName>
    </recommendedName>
</protein>
<name>A0ABZ1BU99_9FIRM</name>
<evidence type="ECO:0000313" key="1">
    <source>
        <dbReference type="EMBL" id="WRP15733.1"/>
    </source>
</evidence>
<reference evidence="2" key="1">
    <citation type="submission" date="2023-12" db="EMBL/GenBank/DDBJ databases">
        <title>Novel isolates from deep terrestrial aquifers shed light on the physiology and ecology of the class Limnochordia.</title>
        <authorList>
            <person name="Karnachuk O.V."/>
            <person name="Lukina A.P."/>
            <person name="Avakyan M.R."/>
            <person name="Kadnikov V."/>
            <person name="Begmatov S."/>
            <person name="Beletsky A.V."/>
            <person name="Mardanov A.V."/>
            <person name="Ravin N.V."/>
        </authorList>
    </citation>
    <scope>NUCLEOTIDE SEQUENCE [LARGE SCALE GENOMIC DNA]</scope>
    <source>
        <strain evidence="2">LN</strain>
    </source>
</reference>
<evidence type="ECO:0008006" key="3">
    <source>
        <dbReference type="Google" id="ProtNLM"/>
    </source>
</evidence>
<dbReference type="InterPro" id="IPR017853">
    <property type="entry name" value="GH"/>
</dbReference>
<evidence type="ECO:0000313" key="2">
    <source>
        <dbReference type="Proteomes" id="UP001333102"/>
    </source>
</evidence>
<proteinExistence type="predicted"/>
<sequence>MEPARLGVNYWPGYAGPWMWRDFREEAIAEDLAALGAVGVEYTRSFVFWPDFMPEPDRVDEGAVERLRRFLALHERAGLGVHLTLLVGHMSGENWPPRWMRDPGQLYTDPALLLAQERLVRAVVEAARPSRALEGYVLTNELPLFTGPAPAEAVRAWASRMYGLVKALDPGRPVSIGDGAWYVLGGLAGAFRPTLPQDVIAPHLYLAETHPERQIAAYGLAMAVARRLAGAHGKALWLEEFGATHSVFGEEEVAEWARRVAIEARLHGASHLGWWCGLDFREELADVAPYRHHPHEIAFGMLRADRSPRPVAQALREAARAPLEMPERVGLLVPSYAYRAYPFSERPGGVLQRALLNAYAALRQMGYLPEAVLEEDLLKAEHGVGGGGGAAGAVDSEVGRRTGELPAVLVAPAVQKLLAPTWDRLAQYPGRVVYSYLHGTAVRSHEGGWVSAEAARRFFGGRPHNRFNLAEPAPRELVWDGGRLALPAGPDPFSETPLVLEPEGAEVVGRDDRGRPLWVRVDGRRDMLLYPLEALAEEPETVAAFYRAVLGRRPGR</sequence>
<accession>A0ABZ1BU99</accession>
<dbReference type="Proteomes" id="UP001333102">
    <property type="component" value="Chromosome"/>
</dbReference>
<dbReference type="Gene3D" id="3.20.20.80">
    <property type="entry name" value="Glycosidases"/>
    <property type="match status" value="1"/>
</dbReference>
<dbReference type="EMBL" id="CP141614">
    <property type="protein sequence ID" value="WRP15733.1"/>
    <property type="molecule type" value="Genomic_DNA"/>
</dbReference>
<keyword evidence="2" id="KW-1185">Reference proteome</keyword>
<organism evidence="1 2">
    <name type="scientific">Geochorda subterranea</name>
    <dbReference type="NCBI Taxonomy" id="3109564"/>
    <lineage>
        <taxon>Bacteria</taxon>
        <taxon>Bacillati</taxon>
        <taxon>Bacillota</taxon>
        <taxon>Limnochordia</taxon>
        <taxon>Limnochordales</taxon>
        <taxon>Geochordaceae</taxon>
        <taxon>Geochorda</taxon>
    </lineage>
</organism>
<gene>
    <name evidence="1" type="ORF">VLY81_06155</name>
</gene>